<sequence length="190" mass="21522">MCTFNGGGSVFLKGEASSPATPFSFPVSESEEKIKHLKNKISLKKKKETSLKAIEDLTKTKTLLNREIKKVKKHHDQLKDFNLSLKVKKQELLCKSNLKDSVKVQLDDEVNLSESKTENKERQLQLQNNGLSSTGLGRNINSNNNGPIALPVQNETTANRAILAAYARARRLQIIRLKKRDQRESKRRKN</sequence>
<comment type="caution">
    <text evidence="3">The sequence shown here is derived from an EMBL/GenBank/DDBJ whole genome shotgun (WGS) entry which is preliminary data.</text>
</comment>
<dbReference type="PANTHER" id="PTHR37614:SF2">
    <property type="entry name" value="OS02G0121400 PROTEIN"/>
    <property type="match status" value="1"/>
</dbReference>
<name>A0A9D4VYN3_PEA</name>
<proteinExistence type="predicted"/>
<dbReference type="AlphaFoldDB" id="A0A9D4VYN3"/>
<dbReference type="EMBL" id="JAMSHJ010000006">
    <property type="protein sequence ID" value="KAI5392773.1"/>
    <property type="molecule type" value="Genomic_DNA"/>
</dbReference>
<evidence type="ECO:0000256" key="2">
    <source>
        <dbReference type="SAM" id="MobiDB-lite"/>
    </source>
</evidence>
<accession>A0A9D4VYN3</accession>
<dbReference type="PANTHER" id="PTHR37614">
    <property type="entry name" value="OS02G0121400 PROTEIN"/>
    <property type="match status" value="1"/>
</dbReference>
<keyword evidence="4" id="KW-1185">Reference proteome</keyword>
<protein>
    <submittedName>
        <fullName evidence="3">Uncharacterized protein</fullName>
    </submittedName>
</protein>
<feature type="compositionally biased region" description="Polar residues" evidence="2">
    <location>
        <begin position="124"/>
        <end position="142"/>
    </location>
</feature>
<reference evidence="3 4" key="1">
    <citation type="journal article" date="2022" name="Nat. Genet.">
        <title>Improved pea reference genome and pan-genome highlight genomic features and evolutionary characteristics.</title>
        <authorList>
            <person name="Yang T."/>
            <person name="Liu R."/>
            <person name="Luo Y."/>
            <person name="Hu S."/>
            <person name="Wang D."/>
            <person name="Wang C."/>
            <person name="Pandey M.K."/>
            <person name="Ge S."/>
            <person name="Xu Q."/>
            <person name="Li N."/>
            <person name="Li G."/>
            <person name="Huang Y."/>
            <person name="Saxena R.K."/>
            <person name="Ji Y."/>
            <person name="Li M."/>
            <person name="Yan X."/>
            <person name="He Y."/>
            <person name="Liu Y."/>
            <person name="Wang X."/>
            <person name="Xiang C."/>
            <person name="Varshney R.K."/>
            <person name="Ding H."/>
            <person name="Gao S."/>
            <person name="Zong X."/>
        </authorList>
    </citation>
    <scope>NUCLEOTIDE SEQUENCE [LARGE SCALE GENOMIC DNA]</scope>
    <source>
        <strain evidence="3 4">cv. Zhongwan 6</strain>
    </source>
</reference>
<keyword evidence="1" id="KW-0175">Coiled coil</keyword>
<gene>
    <name evidence="3" type="ORF">KIW84_060081</name>
</gene>
<dbReference type="Proteomes" id="UP001058974">
    <property type="component" value="Chromosome 6"/>
</dbReference>
<evidence type="ECO:0000256" key="1">
    <source>
        <dbReference type="SAM" id="Coils"/>
    </source>
</evidence>
<feature type="region of interest" description="Disordered" evidence="2">
    <location>
        <begin position="113"/>
        <end position="142"/>
    </location>
</feature>
<feature type="coiled-coil region" evidence="1">
    <location>
        <begin position="27"/>
        <end position="74"/>
    </location>
</feature>
<dbReference type="Gramene" id="Psat06G0008100-T1">
    <property type="protein sequence ID" value="KAI5392773.1"/>
    <property type="gene ID" value="KIW84_060081"/>
</dbReference>
<evidence type="ECO:0000313" key="4">
    <source>
        <dbReference type="Proteomes" id="UP001058974"/>
    </source>
</evidence>
<evidence type="ECO:0000313" key="3">
    <source>
        <dbReference type="EMBL" id="KAI5392773.1"/>
    </source>
</evidence>
<organism evidence="3 4">
    <name type="scientific">Pisum sativum</name>
    <name type="common">Garden pea</name>
    <name type="synonym">Lathyrus oleraceus</name>
    <dbReference type="NCBI Taxonomy" id="3888"/>
    <lineage>
        <taxon>Eukaryota</taxon>
        <taxon>Viridiplantae</taxon>
        <taxon>Streptophyta</taxon>
        <taxon>Embryophyta</taxon>
        <taxon>Tracheophyta</taxon>
        <taxon>Spermatophyta</taxon>
        <taxon>Magnoliopsida</taxon>
        <taxon>eudicotyledons</taxon>
        <taxon>Gunneridae</taxon>
        <taxon>Pentapetalae</taxon>
        <taxon>rosids</taxon>
        <taxon>fabids</taxon>
        <taxon>Fabales</taxon>
        <taxon>Fabaceae</taxon>
        <taxon>Papilionoideae</taxon>
        <taxon>50 kb inversion clade</taxon>
        <taxon>NPAAA clade</taxon>
        <taxon>Hologalegina</taxon>
        <taxon>IRL clade</taxon>
        <taxon>Fabeae</taxon>
        <taxon>Lathyrus</taxon>
    </lineage>
</organism>